<keyword evidence="1" id="KW-1133">Transmembrane helix</keyword>
<feature type="transmembrane region" description="Helical" evidence="1">
    <location>
        <begin position="120"/>
        <end position="142"/>
    </location>
</feature>
<comment type="caution">
    <text evidence="2">The sequence shown here is derived from an EMBL/GenBank/DDBJ whole genome shotgun (WGS) entry which is preliminary data.</text>
</comment>
<dbReference type="Proteomes" id="UP000186817">
    <property type="component" value="Unassembled WGS sequence"/>
</dbReference>
<keyword evidence="1" id="KW-0472">Membrane</keyword>
<name>A0A1Q9CUT1_SYMMI</name>
<sequence>MQSPTRQVLTLLVQSSVLQAKQREACIFIFMLAVVEDLNDTFQLARTLWKVPTCADSWVSYSVPKWASKEDVKRVKGWTELDLVKFKVAGIPIHWKVLNFFFILLPKFALWLALSKSGVHYLMETAGIVDLIVNSLALAFVLDVDEMVFHRFSSTLTKHIISNIEDLPNFDTEPTEKETDAQALQRYIS</sequence>
<dbReference type="EMBL" id="LSRX01000905">
    <property type="protein sequence ID" value="OLP86659.1"/>
    <property type="molecule type" value="Genomic_DNA"/>
</dbReference>
<accession>A0A1Q9CUT1</accession>
<reference evidence="2 3" key="1">
    <citation type="submission" date="2016-02" db="EMBL/GenBank/DDBJ databases">
        <title>Genome analysis of coral dinoflagellate symbionts highlights evolutionary adaptations to a symbiotic lifestyle.</title>
        <authorList>
            <person name="Aranda M."/>
            <person name="Li Y."/>
            <person name="Liew Y.J."/>
            <person name="Baumgarten S."/>
            <person name="Simakov O."/>
            <person name="Wilson M."/>
            <person name="Piel J."/>
            <person name="Ashoor H."/>
            <person name="Bougouffa S."/>
            <person name="Bajic V.B."/>
            <person name="Ryu T."/>
            <person name="Ravasi T."/>
            <person name="Bayer T."/>
            <person name="Micklem G."/>
            <person name="Kim H."/>
            <person name="Bhak J."/>
            <person name="Lajeunesse T.C."/>
            <person name="Voolstra C.R."/>
        </authorList>
    </citation>
    <scope>NUCLEOTIDE SEQUENCE [LARGE SCALE GENOMIC DNA]</scope>
    <source>
        <strain evidence="2 3">CCMP2467</strain>
    </source>
</reference>
<dbReference type="OrthoDB" id="407588at2759"/>
<protein>
    <submittedName>
        <fullName evidence="2">Uncharacterized protein</fullName>
    </submittedName>
</protein>
<gene>
    <name evidence="2" type="ORF">AK812_SmicGene32215</name>
</gene>
<organism evidence="2 3">
    <name type="scientific">Symbiodinium microadriaticum</name>
    <name type="common">Dinoflagellate</name>
    <name type="synonym">Zooxanthella microadriatica</name>
    <dbReference type="NCBI Taxonomy" id="2951"/>
    <lineage>
        <taxon>Eukaryota</taxon>
        <taxon>Sar</taxon>
        <taxon>Alveolata</taxon>
        <taxon>Dinophyceae</taxon>
        <taxon>Suessiales</taxon>
        <taxon>Symbiodiniaceae</taxon>
        <taxon>Symbiodinium</taxon>
    </lineage>
</organism>
<evidence type="ECO:0000313" key="2">
    <source>
        <dbReference type="EMBL" id="OLP86659.1"/>
    </source>
</evidence>
<keyword evidence="1" id="KW-0812">Transmembrane</keyword>
<evidence type="ECO:0000313" key="3">
    <source>
        <dbReference type="Proteomes" id="UP000186817"/>
    </source>
</evidence>
<evidence type="ECO:0000256" key="1">
    <source>
        <dbReference type="SAM" id="Phobius"/>
    </source>
</evidence>
<keyword evidence="3" id="KW-1185">Reference proteome</keyword>
<dbReference type="AlphaFoldDB" id="A0A1Q9CUT1"/>
<proteinExistence type="predicted"/>